<comment type="caution">
    <text evidence="1">The sequence shown here is derived from an EMBL/GenBank/DDBJ whole genome shotgun (WGS) entry which is preliminary data.</text>
</comment>
<gene>
    <name evidence="1" type="ORF">F1189_10305</name>
</gene>
<sequence>MIQRKPTGAPCPVPKPAATTQAGIRAARAAINARARNAIARIENSRRITLVRRTELPRPPR</sequence>
<dbReference type="Proteomes" id="UP000325255">
    <property type="component" value="Unassembled WGS sequence"/>
</dbReference>
<accession>A0A5M6IY44</accession>
<reference evidence="1 2" key="1">
    <citation type="submission" date="2019-09" db="EMBL/GenBank/DDBJ databases">
        <title>Genome sequence of Rhodovastum atsumiense, a diverse member of the Acetobacteraceae family of non-sulfur purple photosynthetic bacteria.</title>
        <authorList>
            <person name="Meyer T."/>
            <person name="Kyndt J."/>
        </authorList>
    </citation>
    <scope>NUCLEOTIDE SEQUENCE [LARGE SCALE GENOMIC DNA]</scope>
    <source>
        <strain evidence="1 2">DSM 21279</strain>
    </source>
</reference>
<dbReference type="AlphaFoldDB" id="A0A5M6IY44"/>
<organism evidence="1 2">
    <name type="scientific">Rhodovastum atsumiense</name>
    <dbReference type="NCBI Taxonomy" id="504468"/>
    <lineage>
        <taxon>Bacteria</taxon>
        <taxon>Pseudomonadati</taxon>
        <taxon>Pseudomonadota</taxon>
        <taxon>Alphaproteobacteria</taxon>
        <taxon>Acetobacterales</taxon>
        <taxon>Acetobacteraceae</taxon>
        <taxon>Rhodovastum</taxon>
    </lineage>
</organism>
<name>A0A5M6IY44_9PROT</name>
<dbReference type="EMBL" id="VWPK01000013">
    <property type="protein sequence ID" value="KAA5612285.1"/>
    <property type="molecule type" value="Genomic_DNA"/>
</dbReference>
<evidence type="ECO:0000313" key="1">
    <source>
        <dbReference type="EMBL" id="KAA5612285.1"/>
    </source>
</evidence>
<protein>
    <submittedName>
        <fullName evidence="1">Uncharacterized protein</fullName>
    </submittedName>
</protein>
<proteinExistence type="predicted"/>
<keyword evidence="2" id="KW-1185">Reference proteome</keyword>
<evidence type="ECO:0000313" key="2">
    <source>
        <dbReference type="Proteomes" id="UP000325255"/>
    </source>
</evidence>
<dbReference type="RefSeq" id="WP_150040657.1">
    <property type="nucleotide sequence ID" value="NZ_OW485601.1"/>
</dbReference>